<evidence type="ECO:0000313" key="8">
    <source>
        <dbReference type="Proteomes" id="UP001159405"/>
    </source>
</evidence>
<dbReference type="InterPro" id="IPR036638">
    <property type="entry name" value="HLH_DNA-bd_sf"/>
</dbReference>
<gene>
    <name evidence="7" type="ORF">PLOB_00009786</name>
</gene>
<organism evidence="7 8">
    <name type="scientific">Porites lobata</name>
    <dbReference type="NCBI Taxonomy" id="104759"/>
    <lineage>
        <taxon>Eukaryota</taxon>
        <taxon>Metazoa</taxon>
        <taxon>Cnidaria</taxon>
        <taxon>Anthozoa</taxon>
        <taxon>Hexacorallia</taxon>
        <taxon>Scleractinia</taxon>
        <taxon>Fungiina</taxon>
        <taxon>Poritidae</taxon>
        <taxon>Porites</taxon>
    </lineage>
</organism>
<accession>A0ABN8NBN1</accession>
<evidence type="ECO:0000256" key="3">
    <source>
        <dbReference type="ARBA" id="ARBA00023163"/>
    </source>
</evidence>
<evidence type="ECO:0000259" key="6">
    <source>
        <dbReference type="PROSITE" id="PS50888"/>
    </source>
</evidence>
<evidence type="ECO:0000256" key="1">
    <source>
        <dbReference type="ARBA" id="ARBA00004123"/>
    </source>
</evidence>
<dbReference type="Pfam" id="PF00010">
    <property type="entry name" value="HLH"/>
    <property type="match status" value="1"/>
</dbReference>
<dbReference type="PROSITE" id="PS50888">
    <property type="entry name" value="BHLH"/>
    <property type="match status" value="1"/>
</dbReference>
<protein>
    <recommendedName>
        <fullName evidence="6">BHLH domain-containing protein</fullName>
    </recommendedName>
</protein>
<dbReference type="SUPFAM" id="SSF47459">
    <property type="entry name" value="HLH, helix-loop-helix DNA-binding domain"/>
    <property type="match status" value="1"/>
</dbReference>
<proteinExistence type="predicted"/>
<keyword evidence="2" id="KW-0805">Transcription regulation</keyword>
<feature type="region of interest" description="Disordered" evidence="5">
    <location>
        <begin position="148"/>
        <end position="180"/>
    </location>
</feature>
<evidence type="ECO:0000256" key="4">
    <source>
        <dbReference type="ARBA" id="ARBA00023242"/>
    </source>
</evidence>
<dbReference type="InterPro" id="IPR011598">
    <property type="entry name" value="bHLH_dom"/>
</dbReference>
<keyword evidence="8" id="KW-1185">Reference proteome</keyword>
<keyword evidence="4" id="KW-0539">Nucleus</keyword>
<name>A0ABN8NBN1_9CNID</name>
<keyword evidence="3" id="KW-0804">Transcription</keyword>
<dbReference type="InterPro" id="IPR050370">
    <property type="entry name" value="HES_HEY"/>
</dbReference>
<dbReference type="EMBL" id="CALNXK010000015">
    <property type="protein sequence ID" value="CAH3047183.1"/>
    <property type="molecule type" value="Genomic_DNA"/>
</dbReference>
<feature type="compositionally biased region" description="Polar residues" evidence="5">
    <location>
        <begin position="156"/>
        <end position="180"/>
    </location>
</feature>
<dbReference type="Gene3D" id="4.10.280.10">
    <property type="entry name" value="Helix-loop-helix DNA-binding domain"/>
    <property type="match status" value="1"/>
</dbReference>
<dbReference type="PANTHER" id="PTHR10985">
    <property type="entry name" value="BASIC HELIX-LOOP-HELIX TRANSCRIPTION FACTOR, HES-RELATED"/>
    <property type="match status" value="1"/>
</dbReference>
<sequence>MEYRGHETTDLVTKIRMERRKAQKPRIEKLRRDRINGSLDEIKHLVLEALNKDISRYSKMEKADILEMTVQFLKGANTRKRMQEAIRTQAQHTPEMRIETSNQKVPRLAHDQLLVRNTDVKPISVMSPFVTSPMIAMATQPTILWLPYPSPPSSPTEQDSQTADSVSKPSITYTGNQSRSMYKTGERLSLTSHDGVMLPVWRPW</sequence>
<comment type="caution">
    <text evidence="7">The sequence shown here is derived from an EMBL/GenBank/DDBJ whole genome shotgun (WGS) entry which is preliminary data.</text>
</comment>
<dbReference type="CDD" id="cd11410">
    <property type="entry name" value="bHLH_O_HES"/>
    <property type="match status" value="1"/>
</dbReference>
<evidence type="ECO:0000256" key="2">
    <source>
        <dbReference type="ARBA" id="ARBA00023015"/>
    </source>
</evidence>
<comment type="subcellular location">
    <subcellularLocation>
        <location evidence="1">Nucleus</location>
    </subcellularLocation>
</comment>
<dbReference type="SMART" id="SM00353">
    <property type="entry name" value="HLH"/>
    <property type="match status" value="1"/>
</dbReference>
<reference evidence="7 8" key="1">
    <citation type="submission" date="2022-05" db="EMBL/GenBank/DDBJ databases">
        <authorList>
            <consortium name="Genoscope - CEA"/>
            <person name="William W."/>
        </authorList>
    </citation>
    <scope>NUCLEOTIDE SEQUENCE [LARGE SCALE GENOMIC DNA]</scope>
</reference>
<feature type="domain" description="BHLH" evidence="6">
    <location>
        <begin position="19"/>
        <end position="76"/>
    </location>
</feature>
<evidence type="ECO:0000313" key="7">
    <source>
        <dbReference type="EMBL" id="CAH3047183.1"/>
    </source>
</evidence>
<dbReference type="Proteomes" id="UP001159405">
    <property type="component" value="Unassembled WGS sequence"/>
</dbReference>
<evidence type="ECO:0000256" key="5">
    <source>
        <dbReference type="SAM" id="MobiDB-lite"/>
    </source>
</evidence>